<proteinExistence type="inferred from homology"/>
<dbReference type="RefSeq" id="XP_036812248.1">
    <property type="nucleotide sequence ID" value="XM_036956353.1"/>
</dbReference>
<reference evidence="8" key="1">
    <citation type="submission" date="2020-07" db="EMBL/GenBank/DDBJ databases">
        <title>A long reads based de novo assembly of the rainbow trout Arlee double haploid line genome.</title>
        <authorList>
            <person name="Gao G."/>
            <person name="Palti Y."/>
        </authorList>
    </citation>
    <scope>NUCLEOTIDE SEQUENCE [LARGE SCALE GENOMIC DNA]</scope>
</reference>
<dbReference type="GO" id="GO:0003777">
    <property type="term" value="F:microtubule motor activity"/>
    <property type="evidence" value="ECO:0007669"/>
    <property type="project" value="InterPro"/>
</dbReference>
<dbReference type="KEGG" id="omy:110499549"/>
<gene>
    <name evidence="8" type="primary">LOC110499549</name>
</gene>
<evidence type="ECO:0000256" key="1">
    <source>
        <dbReference type="ARBA" id="ARBA00022741"/>
    </source>
</evidence>
<feature type="domain" description="Kinesin motor" evidence="7">
    <location>
        <begin position="38"/>
        <end position="395"/>
    </location>
</feature>
<dbReference type="FunFam" id="3.40.850.10:FF:000021">
    <property type="entry name" value="kinesin-like protein KIF16B isoform X1"/>
    <property type="match status" value="1"/>
</dbReference>
<evidence type="ECO:0000256" key="3">
    <source>
        <dbReference type="ARBA" id="ARBA00023054"/>
    </source>
</evidence>
<evidence type="ECO:0000256" key="4">
    <source>
        <dbReference type="ARBA" id="ARBA00023175"/>
    </source>
</evidence>
<dbReference type="OrthoDB" id="3176171at2759"/>
<keyword evidence="1 5" id="KW-0547">Nucleotide-binding</keyword>
<dbReference type="Gene3D" id="3.40.850.10">
    <property type="entry name" value="Kinesin motor domain"/>
    <property type="match status" value="1"/>
</dbReference>
<accession>A0A8C7QJ45</accession>
<keyword evidence="3" id="KW-0175">Coiled coil</keyword>
<feature type="compositionally biased region" description="Basic and acidic residues" evidence="6">
    <location>
        <begin position="625"/>
        <end position="636"/>
    </location>
</feature>
<protein>
    <recommendedName>
        <fullName evidence="7">Kinesin motor domain-containing protein</fullName>
    </recommendedName>
</protein>
<evidence type="ECO:0000256" key="6">
    <source>
        <dbReference type="SAM" id="MobiDB-lite"/>
    </source>
</evidence>
<feature type="compositionally biased region" description="Polar residues" evidence="6">
    <location>
        <begin position="1181"/>
        <end position="1192"/>
    </location>
</feature>
<feature type="binding site" evidence="5">
    <location>
        <begin position="140"/>
        <end position="147"/>
    </location>
    <ligand>
        <name>ATP</name>
        <dbReference type="ChEBI" id="CHEBI:30616"/>
    </ligand>
</feature>
<keyword evidence="9" id="KW-1185">Reference proteome</keyword>
<evidence type="ECO:0000313" key="9">
    <source>
        <dbReference type="Proteomes" id="UP000694395"/>
    </source>
</evidence>
<feature type="compositionally biased region" description="Basic and acidic residues" evidence="6">
    <location>
        <begin position="696"/>
        <end position="709"/>
    </location>
</feature>
<feature type="compositionally biased region" description="Polar residues" evidence="6">
    <location>
        <begin position="554"/>
        <end position="568"/>
    </location>
</feature>
<feature type="region of interest" description="Disordered" evidence="6">
    <location>
        <begin position="553"/>
        <end position="640"/>
    </location>
</feature>
<feature type="compositionally biased region" description="Polar residues" evidence="6">
    <location>
        <begin position="596"/>
        <end position="606"/>
    </location>
</feature>
<dbReference type="InterPro" id="IPR027417">
    <property type="entry name" value="P-loop_NTPase"/>
</dbReference>
<evidence type="ECO:0000259" key="7">
    <source>
        <dbReference type="PROSITE" id="PS50067"/>
    </source>
</evidence>
<dbReference type="PANTHER" id="PTHR47117">
    <property type="entry name" value="STAR-RELATED LIPID TRANSFER PROTEIN 9"/>
    <property type="match status" value="1"/>
</dbReference>
<dbReference type="InterPro" id="IPR036961">
    <property type="entry name" value="Kinesin_motor_dom_sf"/>
</dbReference>
<feature type="region of interest" description="Disordered" evidence="6">
    <location>
        <begin position="677"/>
        <end position="728"/>
    </location>
</feature>
<dbReference type="SUPFAM" id="SSF52540">
    <property type="entry name" value="P-loop containing nucleoside triphosphate hydrolases"/>
    <property type="match status" value="1"/>
</dbReference>
<feature type="region of interest" description="Disordered" evidence="6">
    <location>
        <begin position="832"/>
        <end position="969"/>
    </location>
</feature>
<dbReference type="Proteomes" id="UP000694395">
    <property type="component" value="Chromosome 20"/>
</dbReference>
<dbReference type="GeneID" id="110499549"/>
<dbReference type="GO" id="GO:0007018">
    <property type="term" value="P:microtubule-based movement"/>
    <property type="evidence" value="ECO:0007669"/>
    <property type="project" value="InterPro"/>
</dbReference>
<sequence>MGNVSRKTGAQVSWSHQAFAVRCSSQAIWTKVRRAMASVCVAVRVRPLNKREKEMSAKVIIHMKGKTTSVDGNNKDIHKGILGIGLTDRGRHSFSYDFSYDSTDVRSPNFVPQEKVFKDLGCDVLKAAFEGYNACVFAYGQTGSGKSYTMIGNPGDLGLIPRICDGLFCHISEMDQVDGASCRIEVSYLEIYNERVQDLLTTKTDPGSGSGLHLREHPKDGPYVENLSTRLVQNYTDIEELMHAGNAKCITANTGMNDVSSRSHSIFTVIITQVRLDAELPCETESKIHLVDLAGSERTGARLKEGANINKSLVTLGSLISALADTCVTGGGSSHTGKMKKQLFIPYRDSLLTWLLKNSLGGNAKTIMIATISPADVHYGETLSTLRYANRAKNIVDCGLVDEDSGVKVIRELQEEIGRLRGLMENNNQEETVALRKEGIRVALDSEPPHLISIDDDLLSAGVILYHLKEGRTLVGRHEAPSNQDIGAVIQLGRGTMFRFNHPKETAQLREQRKSALLSSLSMAHLSEPTENLSKDMLFHSGMDMLAAAGLTGDTRQQRSSVLSSPLKTCTVMRGDEGGIDGGTEEGTHHAHFPLASSSSTYTQTSRFDKHTASLSQLNTQTHNQTEHTASRLDRDRHRRSQAVRGLPLAALEGQFSRCMMNSSKTTVEGYGDNYKEETQAGARREEEVEQVSRVSRGEETQAGARREEEVEQVSRVSRGEEAQDESQFSASGLGALVSRVSQISGLGGKHELDSLGEENSICGMGSVVSSEVSISGMGSVVSTEVSIYGMGSVVSSEVSVRFPDTWRLLHSSLPRVLQQFWDSAGILQPGDGGMAGSLQPGDGGMAGSLQPGDGGMAGSLQPGDGGMAGSLQPGDGGMAGSLQPGDGGMAGSLQPGDGGMAGSLQPGDGGMAGSLQPGDGGMAGSLQPGDGGMAGSLQPGDGGMAGSLQPGDGGMAGSLQPVDGGMAGSLKPGAVGRACSSWPSRVVSMVRESLVLSVVKDSQVFSLVRESHMFSYVKDSQVFSIVSELPLVQQMSTELTHDFRSVPIELTHDFRSIPIELTHDLQQVESTGIQQRAIDLNTAPKMNLPPLTTHNTVFSPAPSLYPAQNATEFPHRQNTGTEVDWRAGEQNPIRELEWTLEGRQEAPSTSEVQITTKKELWSPEDQIKMEEDPQYVTDGSKPQSPTEQGDNARSAGPEKSSVPGQAKQWTEGVQVYYQRLVEFPGALVQLQSLPVFTLLGCLQSVVPSVFTSQRLVALYWLGVANCSQPHPHPSVVLLFESCLYALTFDPDMSDQTTPLTVFHHLPLLQIKEIQVGFGGQSLHLTASTKESVLTLYTHSQTLTQALTQTLLGVLSPGDQRVAHHPFLKEDLMELSLDWKAQVPDLLLDAGLRLSGHFHKTLADLVYILHGNMDREKPSLGEVRLLLYTTVGVTTTPDPRPDPWAQLFLTETHLGLVQENAVFHPAPRHLPLLSRQAQFQGVSLRCRSDIRCLMVGDWAGSSPAVGGDGAGDEVAGGAIRLDIILSRNRRTRGERWDRPTEQPGRSAAAVRAVGRVAEAAILYADSNSCPSPHQQAEVWKLNFSCSSEAACLINHLSNVSMVTDQGLDRP</sequence>
<feature type="compositionally biased region" description="Gly residues" evidence="6">
    <location>
        <begin position="832"/>
        <end position="957"/>
    </location>
</feature>
<evidence type="ECO:0000256" key="2">
    <source>
        <dbReference type="ARBA" id="ARBA00022840"/>
    </source>
</evidence>
<dbReference type="PANTHER" id="PTHR47117:SF6">
    <property type="entry name" value="KINESIN-LIKE PROTEIN KIF16B"/>
    <property type="match status" value="1"/>
</dbReference>
<feature type="compositionally biased region" description="Basic and acidic residues" evidence="6">
    <location>
        <begin position="677"/>
        <end position="687"/>
    </location>
</feature>
<evidence type="ECO:0000256" key="5">
    <source>
        <dbReference type="PROSITE-ProRule" id="PRU00283"/>
    </source>
</evidence>
<dbReference type="PROSITE" id="PS00411">
    <property type="entry name" value="KINESIN_MOTOR_1"/>
    <property type="match status" value="1"/>
</dbReference>
<dbReference type="Ensembl" id="ENSOMYT00000042082.2">
    <property type="protein sequence ID" value="ENSOMYP00000038537.2"/>
    <property type="gene ID" value="ENSOMYG00000017868.2"/>
</dbReference>
<dbReference type="InterPro" id="IPR019821">
    <property type="entry name" value="Kinesin_motor_CS"/>
</dbReference>
<dbReference type="Pfam" id="PF00225">
    <property type="entry name" value="Kinesin"/>
    <property type="match status" value="1"/>
</dbReference>
<organism evidence="8 9">
    <name type="scientific">Oncorhynchus mykiss</name>
    <name type="common">Rainbow trout</name>
    <name type="synonym">Salmo gairdneri</name>
    <dbReference type="NCBI Taxonomy" id="8022"/>
    <lineage>
        <taxon>Eukaryota</taxon>
        <taxon>Metazoa</taxon>
        <taxon>Chordata</taxon>
        <taxon>Craniata</taxon>
        <taxon>Vertebrata</taxon>
        <taxon>Euteleostomi</taxon>
        <taxon>Actinopterygii</taxon>
        <taxon>Neopterygii</taxon>
        <taxon>Teleostei</taxon>
        <taxon>Protacanthopterygii</taxon>
        <taxon>Salmoniformes</taxon>
        <taxon>Salmonidae</taxon>
        <taxon>Salmoninae</taxon>
        <taxon>Oncorhynchus</taxon>
    </lineage>
</organism>
<feature type="compositionally biased region" description="Basic and acidic residues" evidence="6">
    <location>
        <begin position="1157"/>
        <end position="1172"/>
    </location>
</feature>
<evidence type="ECO:0000313" key="8">
    <source>
        <dbReference type="Ensembl" id="ENSOMYP00000038537.2"/>
    </source>
</evidence>
<dbReference type="GO" id="GO:0005524">
    <property type="term" value="F:ATP binding"/>
    <property type="evidence" value="ECO:0007669"/>
    <property type="project" value="UniProtKB-UniRule"/>
</dbReference>
<dbReference type="Gene3D" id="2.60.200.20">
    <property type="match status" value="1"/>
</dbReference>
<dbReference type="SMART" id="SM00129">
    <property type="entry name" value="KISc"/>
    <property type="match status" value="1"/>
</dbReference>
<reference evidence="8" key="2">
    <citation type="submission" date="2025-08" db="UniProtKB">
        <authorList>
            <consortium name="Ensembl"/>
        </authorList>
    </citation>
    <scope>IDENTIFICATION</scope>
</reference>
<comment type="similarity">
    <text evidence="5">Belongs to the TRAFAC class myosin-kinesin ATPase superfamily. Kinesin family.</text>
</comment>
<keyword evidence="2 5" id="KW-0067">ATP-binding</keyword>
<feature type="compositionally biased region" description="Polar residues" evidence="6">
    <location>
        <begin position="1147"/>
        <end position="1156"/>
    </location>
</feature>
<dbReference type="InterPro" id="IPR001752">
    <property type="entry name" value="Kinesin_motor_dom"/>
</dbReference>
<keyword evidence="4 5" id="KW-0505">Motor protein</keyword>
<dbReference type="PRINTS" id="PR00380">
    <property type="entry name" value="KINESINHEAVY"/>
</dbReference>
<dbReference type="GO" id="GO:0008017">
    <property type="term" value="F:microtubule binding"/>
    <property type="evidence" value="ECO:0007669"/>
    <property type="project" value="InterPro"/>
</dbReference>
<feature type="compositionally biased region" description="Polar residues" evidence="6">
    <location>
        <begin position="613"/>
        <end position="624"/>
    </location>
</feature>
<name>A0A8C7QJ45_ONCMY</name>
<reference evidence="8" key="3">
    <citation type="submission" date="2025-09" db="UniProtKB">
        <authorList>
            <consortium name="Ensembl"/>
        </authorList>
    </citation>
    <scope>IDENTIFICATION</scope>
</reference>
<dbReference type="PROSITE" id="PS50067">
    <property type="entry name" value="KINESIN_MOTOR_2"/>
    <property type="match status" value="1"/>
</dbReference>
<dbReference type="GeneTree" id="ENSGT00940000162838"/>
<feature type="region of interest" description="Disordered" evidence="6">
    <location>
        <begin position="1140"/>
        <end position="1207"/>
    </location>
</feature>